<dbReference type="EMBL" id="BART01006428">
    <property type="protein sequence ID" value="GAG63413.1"/>
    <property type="molecule type" value="Genomic_DNA"/>
</dbReference>
<accession>X0ZSK1</accession>
<gene>
    <name evidence="1" type="ORF">S01H4_14669</name>
</gene>
<dbReference type="AlphaFoldDB" id="X0ZSK1"/>
<organism evidence="1">
    <name type="scientific">marine sediment metagenome</name>
    <dbReference type="NCBI Taxonomy" id="412755"/>
    <lineage>
        <taxon>unclassified sequences</taxon>
        <taxon>metagenomes</taxon>
        <taxon>ecological metagenomes</taxon>
    </lineage>
</organism>
<name>X0ZSK1_9ZZZZ</name>
<sequence>SELALKMLEWEKQKRELDGLGNEICSVVLDIGKTQTVGNVRATFNNGRKEYDYESPGINAPQEIINKHSHSELEIDWMEVAKEAGYTTEQREKHTKSIIFTKWANVCKEGKIDPVVLSQGEPSVKLKLMELISKE</sequence>
<protein>
    <submittedName>
        <fullName evidence="1">Uncharacterized protein</fullName>
    </submittedName>
</protein>
<evidence type="ECO:0000313" key="1">
    <source>
        <dbReference type="EMBL" id="GAG63413.1"/>
    </source>
</evidence>
<comment type="caution">
    <text evidence="1">The sequence shown here is derived from an EMBL/GenBank/DDBJ whole genome shotgun (WGS) entry which is preliminary data.</text>
</comment>
<proteinExistence type="predicted"/>
<feature type="non-terminal residue" evidence="1">
    <location>
        <position position="1"/>
    </location>
</feature>
<reference evidence="1" key="1">
    <citation type="journal article" date="2014" name="Front. Microbiol.">
        <title>High frequency of phylogenetically diverse reductive dehalogenase-homologous genes in deep subseafloor sedimentary metagenomes.</title>
        <authorList>
            <person name="Kawai M."/>
            <person name="Futagami T."/>
            <person name="Toyoda A."/>
            <person name="Takaki Y."/>
            <person name="Nishi S."/>
            <person name="Hori S."/>
            <person name="Arai W."/>
            <person name="Tsubouchi T."/>
            <person name="Morono Y."/>
            <person name="Uchiyama I."/>
            <person name="Ito T."/>
            <person name="Fujiyama A."/>
            <person name="Inagaki F."/>
            <person name="Takami H."/>
        </authorList>
    </citation>
    <scope>NUCLEOTIDE SEQUENCE</scope>
    <source>
        <strain evidence="1">Expedition CK06-06</strain>
    </source>
</reference>